<name>A0A8X7CSR2_9ARAC</name>
<comment type="caution">
    <text evidence="1">The sequence shown here is derived from an EMBL/GenBank/DDBJ whole genome shotgun (WGS) entry which is preliminary data.</text>
</comment>
<organism evidence="1 2">
    <name type="scientific">Trichonephila inaurata madagascariensis</name>
    <dbReference type="NCBI Taxonomy" id="2747483"/>
    <lineage>
        <taxon>Eukaryota</taxon>
        <taxon>Metazoa</taxon>
        <taxon>Ecdysozoa</taxon>
        <taxon>Arthropoda</taxon>
        <taxon>Chelicerata</taxon>
        <taxon>Arachnida</taxon>
        <taxon>Araneae</taxon>
        <taxon>Araneomorphae</taxon>
        <taxon>Entelegynae</taxon>
        <taxon>Araneoidea</taxon>
        <taxon>Nephilidae</taxon>
        <taxon>Trichonephila</taxon>
        <taxon>Trichonephila inaurata</taxon>
    </lineage>
</organism>
<protein>
    <submittedName>
        <fullName evidence="1">Uncharacterized protein</fullName>
    </submittedName>
</protein>
<accession>A0A8X7CSR2</accession>
<proteinExistence type="predicted"/>
<gene>
    <name evidence="1" type="ORF">TNIN_102131</name>
</gene>
<dbReference type="Proteomes" id="UP000886998">
    <property type="component" value="Unassembled WGS sequence"/>
</dbReference>
<dbReference type="EMBL" id="BMAV01023687">
    <property type="protein sequence ID" value="GFY79611.1"/>
    <property type="molecule type" value="Genomic_DNA"/>
</dbReference>
<sequence length="180" mass="20621">MATLRERSFSSQLLLSLSVLLYRRYGSERLIDVPYSLGFAASYGTKFQQFTIYNLVFYHRNQNLPNLDQLAQVFQEENCYVKTLHENGIRVLLTIYNAPQSENSIDNLRHTQFIKLTKLNKPVQFIQYSANKCSGSSTHQPCILSSSELVRESFRAPGMGLDSKELILGTDYDNMTTCSR</sequence>
<keyword evidence="2" id="KW-1185">Reference proteome</keyword>
<reference evidence="1" key="1">
    <citation type="submission" date="2020-08" db="EMBL/GenBank/DDBJ databases">
        <title>Multicomponent nature underlies the extraordinary mechanical properties of spider dragline silk.</title>
        <authorList>
            <person name="Kono N."/>
            <person name="Nakamura H."/>
            <person name="Mori M."/>
            <person name="Yoshida Y."/>
            <person name="Ohtoshi R."/>
            <person name="Malay A.D."/>
            <person name="Moran D.A.P."/>
            <person name="Tomita M."/>
            <person name="Numata K."/>
            <person name="Arakawa K."/>
        </authorList>
    </citation>
    <scope>NUCLEOTIDE SEQUENCE</scope>
</reference>
<dbReference type="AlphaFoldDB" id="A0A8X7CSR2"/>
<evidence type="ECO:0000313" key="2">
    <source>
        <dbReference type="Proteomes" id="UP000886998"/>
    </source>
</evidence>
<evidence type="ECO:0000313" key="1">
    <source>
        <dbReference type="EMBL" id="GFY79611.1"/>
    </source>
</evidence>
<dbReference type="OrthoDB" id="6753017at2759"/>